<dbReference type="Pfam" id="PF13679">
    <property type="entry name" value="Methyltransf_32"/>
    <property type="match status" value="1"/>
</dbReference>
<name>A0A8C3K021_9CHAR</name>
<dbReference type="PANTHER" id="PTHR12496">
    <property type="entry name" value="CGI-41 METHYLTRANSFERASE"/>
    <property type="match status" value="1"/>
</dbReference>
<feature type="compositionally biased region" description="Polar residues" evidence="1">
    <location>
        <begin position="42"/>
        <end position="56"/>
    </location>
</feature>
<evidence type="ECO:0000313" key="4">
    <source>
        <dbReference type="Proteomes" id="UP000694419"/>
    </source>
</evidence>
<dbReference type="InterPro" id="IPR025714">
    <property type="entry name" value="Methyltranfer_dom"/>
</dbReference>
<dbReference type="Proteomes" id="UP000694419">
    <property type="component" value="Unplaced"/>
</dbReference>
<dbReference type="AlphaFoldDB" id="A0A8C3K021"/>
<feature type="region of interest" description="Disordered" evidence="1">
    <location>
        <begin position="1"/>
        <end position="100"/>
    </location>
</feature>
<dbReference type="InterPro" id="IPR052220">
    <property type="entry name" value="METTL25"/>
</dbReference>
<evidence type="ECO:0000313" key="3">
    <source>
        <dbReference type="Ensembl" id="ENSCPGP00000014986.1"/>
    </source>
</evidence>
<keyword evidence="4" id="KW-1185">Reference proteome</keyword>
<dbReference type="InterPro" id="IPR029063">
    <property type="entry name" value="SAM-dependent_MTases_sf"/>
</dbReference>
<dbReference type="Ensembl" id="ENSCPGT00000016420.1">
    <property type="protein sequence ID" value="ENSCPGP00000014986.1"/>
    <property type="gene ID" value="ENSCPGG00000010580.1"/>
</dbReference>
<feature type="domain" description="Methyltransferase" evidence="2">
    <location>
        <begin position="237"/>
        <end position="514"/>
    </location>
</feature>
<dbReference type="SUPFAM" id="SSF53335">
    <property type="entry name" value="S-adenosyl-L-methionine-dependent methyltransferases"/>
    <property type="match status" value="1"/>
</dbReference>
<dbReference type="Gene3D" id="3.40.50.150">
    <property type="entry name" value="Vaccinia Virus protein VP39"/>
    <property type="match status" value="1"/>
</dbReference>
<dbReference type="PANTHER" id="PTHR12496:SF9">
    <property type="entry name" value="METHYLTRANSFERASE-LIKE PROTEIN 25-RELATED"/>
    <property type="match status" value="1"/>
</dbReference>
<proteinExistence type="predicted"/>
<protein>
    <submittedName>
        <fullName evidence="3">Methyltransferase like 25</fullName>
    </submittedName>
</protein>
<evidence type="ECO:0000256" key="1">
    <source>
        <dbReference type="SAM" id="MobiDB-lite"/>
    </source>
</evidence>
<evidence type="ECO:0000259" key="2">
    <source>
        <dbReference type="Pfam" id="PF13679"/>
    </source>
</evidence>
<organism evidence="3 4">
    <name type="scientific">Calidris pygmaea</name>
    <name type="common">Spoon-billed sandpiper</name>
    <dbReference type="NCBI Taxonomy" id="425635"/>
    <lineage>
        <taxon>Eukaryota</taxon>
        <taxon>Metazoa</taxon>
        <taxon>Chordata</taxon>
        <taxon>Craniata</taxon>
        <taxon>Vertebrata</taxon>
        <taxon>Euteleostomi</taxon>
        <taxon>Archelosauria</taxon>
        <taxon>Archosauria</taxon>
        <taxon>Dinosauria</taxon>
        <taxon>Saurischia</taxon>
        <taxon>Theropoda</taxon>
        <taxon>Coelurosauria</taxon>
        <taxon>Aves</taxon>
        <taxon>Neognathae</taxon>
        <taxon>Neoaves</taxon>
        <taxon>Charadriiformes</taxon>
        <taxon>Scolopacidae</taxon>
        <taxon>Calidris</taxon>
    </lineage>
</organism>
<reference evidence="3" key="2">
    <citation type="submission" date="2025-09" db="UniProtKB">
        <authorList>
            <consortium name="Ensembl"/>
        </authorList>
    </citation>
    <scope>IDENTIFICATION</scope>
</reference>
<accession>A0A8C3K021</accession>
<reference evidence="3" key="1">
    <citation type="submission" date="2025-08" db="UniProtKB">
        <authorList>
            <consortium name="Ensembl"/>
        </authorList>
    </citation>
    <scope>IDENTIFICATION</scope>
</reference>
<sequence>MTPRSQTGLHTRFRRGPRAAVPPFSPACRGSPRRAAAITLPASRSDTTSPSCAASTRRSIHLASRSLRRRRPGGQPRRAERRPPAMSRPPGALPPQQSPAAAAEALQRAARFLERALPLCRAQAVELYTRGLWDRLVAPPPAAVLRALRDAGPLARAHPLAEASGAAAAAWDDDTFSNVFCEKSKKLIDAHLFALAAQYYSLSNLGVSTPLEALLEALRGDNQGTTGIKTDEFMNNKKSHEVQVMSQLVDNVAKYCGIKQVIDIGSGKGYLSSFLSMQYNLKVYGIDSSNTTTNGAHERNRKLKKHWRAYQNRAKANVERQRLEKANDRPVQSEMNCKAINEKLLNKTSDLQHQDQVPIQDLVPSCGFTEIATSETSKKTEVDLVARTQSDESKLSEEVLAILNVLPADAVEVFSSSQSNCGELCEEEKEQRKMASLQAKASKSSESNLYFPLTSCITAETELSDIIKDLEDCMMVGLHTCGDLAANTLRIFTAKPEIKAVCSVGCCYHLLSEQFENQEDCSEEVWGFPMCQYLKDKGWCCGRNARMSACLALERVAVGQMLPLESLFYRAVLQVIIEDIYGVTKSDRHVGKTFSKSSSFIDYVRKSLKKLELDDSKLPDSCIMDYYEKYKHRMNELEAFNMLKVVLAPCIEVLILLDRLCYLKEQDNIAWSGLVKLFDPVKSPRCYAVIALKKQSCF</sequence>